<accession>A0A091BXS0</accession>
<feature type="compositionally biased region" description="Low complexity" evidence="1">
    <location>
        <begin position="328"/>
        <end position="345"/>
    </location>
</feature>
<feature type="compositionally biased region" description="Basic and acidic residues" evidence="1">
    <location>
        <begin position="349"/>
        <end position="364"/>
    </location>
</feature>
<proteinExistence type="predicted"/>
<feature type="region of interest" description="Disordered" evidence="1">
    <location>
        <begin position="324"/>
        <end position="364"/>
    </location>
</feature>
<dbReference type="Proteomes" id="UP000029391">
    <property type="component" value="Unassembled WGS sequence"/>
</dbReference>
<keyword evidence="4" id="KW-1185">Reference proteome</keyword>
<comment type="caution">
    <text evidence="3">The sequence shown here is derived from an EMBL/GenBank/DDBJ whole genome shotgun (WGS) entry which is preliminary data.</text>
</comment>
<dbReference type="eggNOG" id="ENOG50311M0">
    <property type="taxonomic scope" value="Bacteria"/>
</dbReference>
<keyword evidence="2" id="KW-0732">Signal</keyword>
<reference evidence="3 4" key="1">
    <citation type="submission" date="2013-09" db="EMBL/GenBank/DDBJ databases">
        <title>Genome sequencing of Arenimonas composti.</title>
        <authorList>
            <person name="Chen F."/>
            <person name="Wang G."/>
        </authorList>
    </citation>
    <scope>NUCLEOTIDE SEQUENCE [LARGE SCALE GENOMIC DNA]</scope>
    <source>
        <strain evidence="3 4">TR7-09</strain>
    </source>
</reference>
<organism evidence="3 4">
    <name type="scientific">Arenimonas composti TR7-09 = DSM 18010</name>
    <dbReference type="NCBI Taxonomy" id="1121013"/>
    <lineage>
        <taxon>Bacteria</taxon>
        <taxon>Pseudomonadati</taxon>
        <taxon>Pseudomonadota</taxon>
        <taxon>Gammaproteobacteria</taxon>
        <taxon>Lysobacterales</taxon>
        <taxon>Lysobacteraceae</taxon>
        <taxon>Arenimonas</taxon>
    </lineage>
</organism>
<name>A0A091BXS0_9GAMM</name>
<feature type="signal peptide" evidence="2">
    <location>
        <begin position="1"/>
        <end position="24"/>
    </location>
</feature>
<protein>
    <recommendedName>
        <fullName evidence="5">DUF3617 family protein</fullName>
    </recommendedName>
</protein>
<feature type="chain" id="PRO_5001870330" description="DUF3617 family protein" evidence="2">
    <location>
        <begin position="25"/>
        <end position="364"/>
    </location>
</feature>
<evidence type="ECO:0000256" key="2">
    <source>
        <dbReference type="SAM" id="SignalP"/>
    </source>
</evidence>
<sequence>MNPIRILSALAIASVVCITGPAFAQAGTGSLYRVTTRMEMVGMPFQMPPQTSEICGPKEPAGERMIPQSDDGDCAVTDFRVNGNKSTFTMTCRGDNPMTGTGEFESLADGYRGSMHMRGTVEGEPIDMRTSFEGRRIRDCNYATESPEAQGRAMLARGCADALTGQTGYPLMLHGQFVGPEAMCASDKPKFCARVTPITGDLNALSEAMALEERMRGQGGMSGGLWESLQGCGLARTAVMTQACATAERTKNYVFVSAHCPDVAPRLCAGADPRQVPDFVVRHCQALAETTARQHCVSRGYTADRANPYRRFCDLFTGQRLRGGDAGGETPADGAPAADAPAAPANEPPARRSLRDRLRDAIGG</sequence>
<dbReference type="AlphaFoldDB" id="A0A091BXS0"/>
<dbReference type="InterPro" id="IPR022061">
    <property type="entry name" value="DUF3617"/>
</dbReference>
<dbReference type="EMBL" id="AWXU01000040">
    <property type="protein sequence ID" value="KFN49155.1"/>
    <property type="molecule type" value="Genomic_DNA"/>
</dbReference>
<dbReference type="Pfam" id="PF12276">
    <property type="entry name" value="DUF3617"/>
    <property type="match status" value="1"/>
</dbReference>
<evidence type="ECO:0008006" key="5">
    <source>
        <dbReference type="Google" id="ProtNLM"/>
    </source>
</evidence>
<evidence type="ECO:0000313" key="4">
    <source>
        <dbReference type="Proteomes" id="UP000029391"/>
    </source>
</evidence>
<gene>
    <name evidence="3" type="ORF">P873_11920</name>
</gene>
<dbReference type="OrthoDB" id="7056323at2"/>
<dbReference type="STRING" id="1121013.GCA_000426365_02406"/>
<evidence type="ECO:0000313" key="3">
    <source>
        <dbReference type="EMBL" id="KFN49155.1"/>
    </source>
</evidence>
<dbReference type="RefSeq" id="WP_026817350.1">
    <property type="nucleotide sequence ID" value="NZ_AUFF01000008.1"/>
</dbReference>
<evidence type="ECO:0000256" key="1">
    <source>
        <dbReference type="SAM" id="MobiDB-lite"/>
    </source>
</evidence>